<dbReference type="GO" id="GO:0006417">
    <property type="term" value="P:regulation of translation"/>
    <property type="evidence" value="ECO:0007669"/>
    <property type="project" value="UniProtKB-KW"/>
</dbReference>
<dbReference type="GO" id="GO:0003729">
    <property type="term" value="F:mRNA binding"/>
    <property type="evidence" value="ECO:0007669"/>
    <property type="project" value="TreeGrafter"/>
</dbReference>
<evidence type="ECO:0000256" key="4">
    <source>
        <dbReference type="SAM" id="MobiDB-lite"/>
    </source>
</evidence>
<accession>A0A073ISC3</accession>
<dbReference type="InterPro" id="IPR036877">
    <property type="entry name" value="SUI1_dom_sf"/>
</dbReference>
<proteinExistence type="inferred from homology"/>
<evidence type="ECO:0000256" key="3">
    <source>
        <dbReference type="ARBA" id="ARBA00022917"/>
    </source>
</evidence>
<dbReference type="GeneID" id="90984759"/>
<dbReference type="GO" id="GO:0003743">
    <property type="term" value="F:translation initiation factor activity"/>
    <property type="evidence" value="ECO:0007669"/>
    <property type="project" value="InterPro"/>
</dbReference>
<dbReference type="GO" id="GO:0002188">
    <property type="term" value="P:translation reinitiation"/>
    <property type="evidence" value="ECO:0007669"/>
    <property type="project" value="TreeGrafter"/>
</dbReference>
<feature type="region of interest" description="Disordered" evidence="4">
    <location>
        <begin position="1"/>
        <end position="69"/>
    </location>
</feature>
<dbReference type="RefSeq" id="WP_051682542.1">
    <property type="nucleotide sequence ID" value="NZ_JMKI01000005.1"/>
</dbReference>
<dbReference type="CDD" id="cd11567">
    <property type="entry name" value="YciH_like"/>
    <property type="match status" value="1"/>
</dbReference>
<dbReference type="EMBL" id="JMKI01000005">
    <property type="protein sequence ID" value="KEJ93243.1"/>
    <property type="molecule type" value="Genomic_DNA"/>
</dbReference>
<dbReference type="Proteomes" id="UP000027665">
    <property type="component" value="Unassembled WGS sequence"/>
</dbReference>
<evidence type="ECO:0000256" key="2">
    <source>
        <dbReference type="ARBA" id="ARBA00022845"/>
    </source>
</evidence>
<dbReference type="PANTHER" id="PTHR12789">
    <property type="entry name" value="DENSITY-REGULATED PROTEIN HOMOLOG"/>
    <property type="match status" value="1"/>
</dbReference>
<evidence type="ECO:0000313" key="7">
    <source>
        <dbReference type="Proteomes" id="UP000027665"/>
    </source>
</evidence>
<evidence type="ECO:0000313" key="6">
    <source>
        <dbReference type="EMBL" id="KEJ93243.1"/>
    </source>
</evidence>
<dbReference type="PANTHER" id="PTHR12789:SF0">
    <property type="entry name" value="DENSITY-REGULATED PROTEIN"/>
    <property type="match status" value="1"/>
</dbReference>
<evidence type="ECO:0000259" key="5">
    <source>
        <dbReference type="PROSITE" id="PS50296"/>
    </source>
</evidence>
<dbReference type="InterPro" id="IPR001950">
    <property type="entry name" value="SUI1"/>
</dbReference>
<name>A0A073ISC3_9BACT</name>
<comment type="caution">
    <text evidence="6">The sequence shown here is derived from an EMBL/GenBank/DDBJ whole genome shotgun (WGS) entry which is preliminary data.</text>
</comment>
<protein>
    <recommendedName>
        <fullName evidence="5">SUI1 domain-containing protein</fullName>
    </recommendedName>
</protein>
<comment type="similarity">
    <text evidence="1">Belongs to the SUI1 family.</text>
</comment>
<dbReference type="Gene3D" id="3.30.780.10">
    <property type="entry name" value="SUI1-like domain"/>
    <property type="match status" value="1"/>
</dbReference>
<dbReference type="SUPFAM" id="SSF55159">
    <property type="entry name" value="eIF1-like"/>
    <property type="match status" value="1"/>
</dbReference>
<keyword evidence="7" id="KW-1185">Reference proteome</keyword>
<dbReference type="GO" id="GO:0001731">
    <property type="term" value="P:formation of translation preinitiation complex"/>
    <property type="evidence" value="ECO:0007669"/>
    <property type="project" value="TreeGrafter"/>
</dbReference>
<feature type="compositionally biased region" description="Basic and acidic residues" evidence="4">
    <location>
        <begin position="36"/>
        <end position="48"/>
    </location>
</feature>
<evidence type="ECO:0000256" key="1">
    <source>
        <dbReference type="ARBA" id="ARBA00005422"/>
    </source>
</evidence>
<sequence>MREKKNKKRTGGEDVTFSQNGPLSVSFGSLLSAESRSSEPEEEKRTAVEEEERAQPAGASKISKVALRRERAGRGGKTVTIVTLPKDYGGDAASLARELRKALGCGSSMEEGNIVLQGDIIERVEAWFVKKGVKNVSKSGCKG</sequence>
<dbReference type="eggNOG" id="COG0023">
    <property type="taxonomic scope" value="Bacteria"/>
</dbReference>
<dbReference type="InterPro" id="IPR005872">
    <property type="entry name" value="SUI1_arc_bac"/>
</dbReference>
<keyword evidence="3" id="KW-0648">Protein biosynthesis</keyword>
<feature type="domain" description="SUI1" evidence="5">
    <location>
        <begin position="66"/>
        <end position="132"/>
    </location>
</feature>
<dbReference type="AlphaFoldDB" id="A0A073ISC3"/>
<keyword evidence="2" id="KW-0810">Translation regulation</keyword>
<feature type="compositionally biased region" description="Polar residues" evidence="4">
    <location>
        <begin position="16"/>
        <end position="27"/>
    </location>
</feature>
<organism evidence="6 7">
    <name type="scientific">Synergistes jonesii</name>
    <dbReference type="NCBI Taxonomy" id="2754"/>
    <lineage>
        <taxon>Bacteria</taxon>
        <taxon>Thermotogati</taxon>
        <taxon>Synergistota</taxon>
        <taxon>Synergistia</taxon>
        <taxon>Synergistales</taxon>
        <taxon>Synergistaceae</taxon>
        <taxon>Synergistes</taxon>
    </lineage>
</organism>
<gene>
    <name evidence="6" type="ORF">EH55_10285</name>
</gene>
<dbReference type="OrthoDB" id="9792915at2"/>
<reference evidence="6 7" key="1">
    <citation type="submission" date="2014-04" db="EMBL/GenBank/DDBJ databases">
        <title>Draft Genome Sequence of Synergistes jonesii.</title>
        <authorList>
            <person name="Coil D.A."/>
            <person name="Eisen J.A."/>
            <person name="Holland-Moritz H.E."/>
        </authorList>
    </citation>
    <scope>NUCLEOTIDE SEQUENCE [LARGE SCALE GENOMIC DNA]</scope>
    <source>
        <strain evidence="6 7">78-1</strain>
    </source>
</reference>
<dbReference type="InterPro" id="IPR050318">
    <property type="entry name" value="DENR/SUI1_TIF"/>
</dbReference>
<dbReference type="STRING" id="2754.EH55_10285"/>
<dbReference type="PROSITE" id="PS50296">
    <property type="entry name" value="SUI1"/>
    <property type="match status" value="1"/>
</dbReference>
<dbReference type="Pfam" id="PF01253">
    <property type="entry name" value="SUI1"/>
    <property type="match status" value="1"/>
</dbReference>